<gene>
    <name evidence="7" type="ORF">FHR82_008467</name>
</gene>
<feature type="transmembrane region" description="Helical" evidence="6">
    <location>
        <begin position="164"/>
        <end position="183"/>
    </location>
</feature>
<dbReference type="AlphaFoldDB" id="A0A7W7VJ54"/>
<organism evidence="7 8">
    <name type="scientific">Actinophytocola algeriensis</name>
    <dbReference type="NCBI Taxonomy" id="1768010"/>
    <lineage>
        <taxon>Bacteria</taxon>
        <taxon>Bacillati</taxon>
        <taxon>Actinomycetota</taxon>
        <taxon>Actinomycetes</taxon>
        <taxon>Pseudonocardiales</taxon>
        <taxon>Pseudonocardiaceae</taxon>
    </lineage>
</organism>
<keyword evidence="8" id="KW-1185">Reference proteome</keyword>
<sequence>MSRGAVVAALCVLVGVAAVAVSPVVSVPDTVWGTAAVVLAVLYLLGVRRVPGWPRWRTVMWLLGCVVVLVATSWGVPDTVSALVANHVLLAVVAPVLLVLGGPVTLALRGLPKSWRARLVAMVRSRAYRGLTQPAVVFVSLLGPFYLLYVFGTVGVVLGSHWPHLAVEAVALVAGYAFFWTVIGVDPGVRRLPHAGRVGLMTALLLGVGYLAVVVGNADSLAGSTVWALGELPVLVLVMVTVAQWARADERAAARADTEPDLSAYNEMFAKLADPPRR</sequence>
<reference evidence="7 8" key="1">
    <citation type="submission" date="2020-08" db="EMBL/GenBank/DDBJ databases">
        <title>Genomic Encyclopedia of Type Strains, Phase III (KMG-III): the genomes of soil and plant-associated and newly described type strains.</title>
        <authorList>
            <person name="Whitman W."/>
        </authorList>
    </citation>
    <scope>NUCLEOTIDE SEQUENCE [LARGE SCALE GENOMIC DNA]</scope>
    <source>
        <strain evidence="7 8">CECT 8960</strain>
    </source>
</reference>
<evidence type="ECO:0000256" key="6">
    <source>
        <dbReference type="SAM" id="Phobius"/>
    </source>
</evidence>
<keyword evidence="3 6" id="KW-0812">Transmembrane</keyword>
<evidence type="ECO:0000256" key="4">
    <source>
        <dbReference type="ARBA" id="ARBA00022989"/>
    </source>
</evidence>
<keyword evidence="2" id="KW-1003">Cell membrane</keyword>
<evidence type="ECO:0000313" key="7">
    <source>
        <dbReference type="EMBL" id="MBB4912196.1"/>
    </source>
</evidence>
<keyword evidence="4 6" id="KW-1133">Transmembrane helix</keyword>
<feature type="transmembrane region" description="Helical" evidence="6">
    <location>
        <begin position="131"/>
        <end position="152"/>
    </location>
</feature>
<dbReference type="Pfam" id="PF09678">
    <property type="entry name" value="Caa3_CtaG"/>
    <property type="match status" value="1"/>
</dbReference>
<evidence type="ECO:0000313" key="8">
    <source>
        <dbReference type="Proteomes" id="UP000520767"/>
    </source>
</evidence>
<keyword evidence="5 6" id="KW-0472">Membrane</keyword>
<evidence type="ECO:0000256" key="3">
    <source>
        <dbReference type="ARBA" id="ARBA00022692"/>
    </source>
</evidence>
<feature type="transmembrane region" description="Helical" evidence="6">
    <location>
        <begin position="227"/>
        <end position="246"/>
    </location>
</feature>
<protein>
    <submittedName>
        <fullName evidence="7">Cytochrome c oxidase assembly factor CtaG</fullName>
    </submittedName>
</protein>
<name>A0A7W7VJ54_9PSEU</name>
<evidence type="ECO:0000256" key="2">
    <source>
        <dbReference type="ARBA" id="ARBA00022475"/>
    </source>
</evidence>
<dbReference type="Proteomes" id="UP000520767">
    <property type="component" value="Unassembled WGS sequence"/>
</dbReference>
<accession>A0A7W7VJ54</accession>
<comment type="subcellular location">
    <subcellularLocation>
        <location evidence="1">Cell membrane</location>
        <topology evidence="1">Multi-pass membrane protein</topology>
    </subcellularLocation>
</comment>
<feature type="transmembrane region" description="Helical" evidence="6">
    <location>
        <begin position="195"/>
        <end position="215"/>
    </location>
</feature>
<dbReference type="GO" id="GO:0005886">
    <property type="term" value="C:plasma membrane"/>
    <property type="evidence" value="ECO:0007669"/>
    <property type="project" value="UniProtKB-SubCell"/>
</dbReference>
<feature type="transmembrane region" description="Helical" evidence="6">
    <location>
        <begin position="59"/>
        <end position="76"/>
    </location>
</feature>
<feature type="transmembrane region" description="Helical" evidence="6">
    <location>
        <begin position="30"/>
        <end position="47"/>
    </location>
</feature>
<feature type="transmembrane region" description="Helical" evidence="6">
    <location>
        <begin position="88"/>
        <end position="111"/>
    </location>
</feature>
<proteinExistence type="predicted"/>
<comment type="caution">
    <text evidence="7">The sequence shown here is derived from an EMBL/GenBank/DDBJ whole genome shotgun (WGS) entry which is preliminary data.</text>
</comment>
<evidence type="ECO:0000256" key="1">
    <source>
        <dbReference type="ARBA" id="ARBA00004651"/>
    </source>
</evidence>
<dbReference type="EMBL" id="JACHJQ010000012">
    <property type="protein sequence ID" value="MBB4912196.1"/>
    <property type="molecule type" value="Genomic_DNA"/>
</dbReference>
<evidence type="ECO:0000256" key="5">
    <source>
        <dbReference type="ARBA" id="ARBA00023136"/>
    </source>
</evidence>
<dbReference type="InterPro" id="IPR019108">
    <property type="entry name" value="Caa3_assmbl_CtaG-rel"/>
</dbReference>
<dbReference type="RefSeq" id="WP_184816204.1">
    <property type="nucleotide sequence ID" value="NZ_JACHJQ010000012.1"/>
</dbReference>